<dbReference type="InterPro" id="IPR016158">
    <property type="entry name" value="Cullin_homology"/>
</dbReference>
<evidence type="ECO:0000256" key="4">
    <source>
        <dbReference type="PROSITE-ProRule" id="PRU00330"/>
    </source>
</evidence>
<dbReference type="AlphaFoldDB" id="A0ABD2MPH0"/>
<dbReference type="PANTHER" id="PTHR11932">
    <property type="entry name" value="CULLIN"/>
    <property type="match status" value="1"/>
</dbReference>
<name>A0ABD2MPH0_9CUCU</name>
<evidence type="ECO:0000256" key="3">
    <source>
        <dbReference type="ARBA" id="ARBA00022843"/>
    </source>
</evidence>
<evidence type="ECO:0000259" key="6">
    <source>
        <dbReference type="PROSITE" id="PS50069"/>
    </source>
</evidence>
<comment type="caution">
    <text evidence="7">The sequence shown here is derived from an EMBL/GenBank/DDBJ whole genome shotgun (WGS) entry which is preliminary data.</text>
</comment>
<feature type="domain" description="Cullin family profile" evidence="6">
    <location>
        <begin position="262"/>
        <end position="367"/>
    </location>
</feature>
<dbReference type="FunFam" id="1.20.1310.10:FF:000001">
    <property type="entry name" value="Cullin 3"/>
    <property type="match status" value="1"/>
</dbReference>
<keyword evidence="3" id="KW-0832">Ubl conjugation</keyword>
<dbReference type="EMBL" id="JABFTP020000021">
    <property type="protein sequence ID" value="KAL3268245.1"/>
    <property type="molecule type" value="Genomic_DNA"/>
</dbReference>
<dbReference type="SMART" id="SM00182">
    <property type="entry name" value="CULLIN"/>
    <property type="match status" value="1"/>
</dbReference>
<evidence type="ECO:0000313" key="8">
    <source>
        <dbReference type="Proteomes" id="UP001516400"/>
    </source>
</evidence>
<dbReference type="Pfam" id="PF00888">
    <property type="entry name" value="Cullin"/>
    <property type="match status" value="1"/>
</dbReference>
<dbReference type="Gene3D" id="1.20.1310.10">
    <property type="entry name" value="Cullin Repeats"/>
    <property type="match status" value="3"/>
</dbReference>
<dbReference type="PROSITE" id="PS50069">
    <property type="entry name" value="CULLIN_2"/>
    <property type="match status" value="1"/>
</dbReference>
<sequence>MEKFLRTNKTIKNIFILFERSSKYGQYNNVHLISSTLFKNTIVLNSTIRKRILNQLLKYIEKERNGIQIDIKLMKSITNMLIDLQSYTDVFHEEFEKVSEEYYKNEGNELIKYYSVPEYLKYIAFRIKEEEDRGINYVNGLTSFTMIDIIEKRLISDHVTEILNAGFEKLIEDENYEDLTLLYSLIRRIFCGYHHLSDYFGNYVMKVGNKIMNMPDSETIENLLQFKSRLNSIIKLCFMNNKVMFEDMRKCFSKFINAQQNRPAQLLAKYVDQKLRAKNLNMEDLEASLAQIMAIFRLIQGKDIFEAFYKRDLAKRILLGKSTSQDAESSMVSKLKYECGSTFTSKIEGMFNDINISWEINSAFKQF</sequence>
<evidence type="ECO:0000256" key="2">
    <source>
        <dbReference type="ARBA" id="ARBA00022499"/>
    </source>
</evidence>
<dbReference type="FunFam" id="1.20.1310.10:FF:000002">
    <property type="entry name" value="cullin-3 isoform X1"/>
    <property type="match status" value="1"/>
</dbReference>
<protein>
    <recommendedName>
        <fullName evidence="6">Cullin family profile domain-containing protein</fullName>
    </recommendedName>
</protein>
<dbReference type="InterPro" id="IPR036317">
    <property type="entry name" value="Cullin_homology_sf"/>
</dbReference>
<comment type="similarity">
    <text evidence="1 4 5">Belongs to the cullin family.</text>
</comment>
<dbReference type="InterPro" id="IPR001373">
    <property type="entry name" value="Cullin_N"/>
</dbReference>
<keyword evidence="2" id="KW-1017">Isopeptide bond</keyword>
<evidence type="ECO:0000256" key="5">
    <source>
        <dbReference type="RuleBase" id="RU003829"/>
    </source>
</evidence>
<organism evidence="7 8">
    <name type="scientific">Cryptolaemus montrouzieri</name>
    <dbReference type="NCBI Taxonomy" id="559131"/>
    <lineage>
        <taxon>Eukaryota</taxon>
        <taxon>Metazoa</taxon>
        <taxon>Ecdysozoa</taxon>
        <taxon>Arthropoda</taxon>
        <taxon>Hexapoda</taxon>
        <taxon>Insecta</taxon>
        <taxon>Pterygota</taxon>
        <taxon>Neoptera</taxon>
        <taxon>Endopterygota</taxon>
        <taxon>Coleoptera</taxon>
        <taxon>Polyphaga</taxon>
        <taxon>Cucujiformia</taxon>
        <taxon>Coccinelloidea</taxon>
        <taxon>Coccinellidae</taxon>
        <taxon>Scymninae</taxon>
        <taxon>Scymnini</taxon>
        <taxon>Cryptolaemus</taxon>
    </lineage>
</organism>
<proteinExistence type="inferred from homology"/>
<dbReference type="InterPro" id="IPR016159">
    <property type="entry name" value="Cullin_repeat-like_dom_sf"/>
</dbReference>
<dbReference type="SUPFAM" id="SSF74788">
    <property type="entry name" value="Cullin repeat-like"/>
    <property type="match status" value="1"/>
</dbReference>
<gene>
    <name evidence="7" type="ORF">HHI36_007369</name>
</gene>
<dbReference type="InterPro" id="IPR045093">
    <property type="entry name" value="Cullin"/>
</dbReference>
<evidence type="ECO:0000313" key="7">
    <source>
        <dbReference type="EMBL" id="KAL3268245.1"/>
    </source>
</evidence>
<accession>A0ABD2MPH0</accession>
<keyword evidence="8" id="KW-1185">Reference proteome</keyword>
<evidence type="ECO:0000256" key="1">
    <source>
        <dbReference type="ARBA" id="ARBA00006019"/>
    </source>
</evidence>
<dbReference type="Proteomes" id="UP001516400">
    <property type="component" value="Unassembled WGS sequence"/>
</dbReference>
<reference evidence="7 8" key="1">
    <citation type="journal article" date="2021" name="BMC Biol.">
        <title>Horizontally acquired antibacterial genes associated with adaptive radiation of ladybird beetles.</title>
        <authorList>
            <person name="Li H.S."/>
            <person name="Tang X.F."/>
            <person name="Huang Y.H."/>
            <person name="Xu Z.Y."/>
            <person name="Chen M.L."/>
            <person name="Du X.Y."/>
            <person name="Qiu B.Y."/>
            <person name="Chen P.T."/>
            <person name="Zhang W."/>
            <person name="Slipinski A."/>
            <person name="Escalona H.E."/>
            <person name="Waterhouse R.M."/>
            <person name="Zwick A."/>
            <person name="Pang H."/>
        </authorList>
    </citation>
    <scope>NUCLEOTIDE SEQUENCE [LARGE SCALE GENOMIC DNA]</scope>
    <source>
        <strain evidence="7">SYSU2018</strain>
    </source>
</reference>
<dbReference type="SUPFAM" id="SSF75632">
    <property type="entry name" value="Cullin homology domain"/>
    <property type="match status" value="1"/>
</dbReference>